<reference evidence="2" key="1">
    <citation type="submission" date="2022-11" db="UniProtKB">
        <authorList>
            <consortium name="WormBaseParasite"/>
        </authorList>
    </citation>
    <scope>IDENTIFICATION</scope>
</reference>
<dbReference type="Proteomes" id="UP000887576">
    <property type="component" value="Unplaced"/>
</dbReference>
<organism evidence="1 2">
    <name type="scientific">Panagrolaimus sp. JU765</name>
    <dbReference type="NCBI Taxonomy" id="591449"/>
    <lineage>
        <taxon>Eukaryota</taxon>
        <taxon>Metazoa</taxon>
        <taxon>Ecdysozoa</taxon>
        <taxon>Nematoda</taxon>
        <taxon>Chromadorea</taxon>
        <taxon>Rhabditida</taxon>
        <taxon>Tylenchina</taxon>
        <taxon>Panagrolaimomorpha</taxon>
        <taxon>Panagrolaimoidea</taxon>
        <taxon>Panagrolaimidae</taxon>
        <taxon>Panagrolaimus</taxon>
    </lineage>
</organism>
<evidence type="ECO:0000313" key="2">
    <source>
        <dbReference type="WBParaSite" id="JU765_v2.g7989.t1"/>
    </source>
</evidence>
<sequence>MLIVEAVKSGRKQKDVAAQFHCSPGTVCEIMKKYHKRQGLEDKKRSGRPRKTTAALDRIITRKSKSDIKKNAVEIAREMAEEFNVKVSRQTIGRRLNAAGLFGRVPIKKPWISAKNRRARIEFAKAHVDWSIEQWKKVIWSDESKFQLFGSDGRRYIRRPSGARNNQKYQKPTIKHGGGNVLVWGCFSSSGVGPIRRIEGIMDSIMYRDIMENTMLPFARQTKIRGWVYMQDNDPKHRSRLVQQWFLNRKVRLMEWPSQSPDLNPIEHLWNELGKRVGARTHRNQDELFEDLQREWRAIPLNVLTNLVESMPRRCAEVLKCKGYAVKY</sequence>
<name>A0AC34RLD5_9BILA</name>
<accession>A0AC34RLD5</accession>
<proteinExistence type="predicted"/>
<evidence type="ECO:0000313" key="1">
    <source>
        <dbReference type="Proteomes" id="UP000887576"/>
    </source>
</evidence>
<protein>
    <submittedName>
        <fullName evidence="2">Transposase</fullName>
    </submittedName>
</protein>
<dbReference type="WBParaSite" id="JU765_v2.g7989.t1">
    <property type="protein sequence ID" value="JU765_v2.g7989.t1"/>
    <property type="gene ID" value="JU765_v2.g7989"/>
</dbReference>